<reference evidence="4" key="2">
    <citation type="journal article" date="2016" name="Genome Announc.">
        <title>Draft Genome Sequences of Two Novel Amoeba-Resistant Intranuclear Bacteria, 'Candidatus Berkiella cookevillensis' and 'Candidatus Berkiella aquae'.</title>
        <authorList>
            <person name="Mehari Y.T."/>
            <person name="Arivett B.A."/>
            <person name="Farone A.L."/>
            <person name="Gunderson J.H."/>
            <person name="Farone M.B."/>
        </authorList>
    </citation>
    <scope>NUCLEOTIDE SEQUENCE</scope>
    <source>
        <strain evidence="4">HT99</strain>
    </source>
</reference>
<dbReference type="InterPro" id="IPR001810">
    <property type="entry name" value="F-box_dom"/>
</dbReference>
<dbReference type="Proteomes" id="UP000051497">
    <property type="component" value="Unassembled WGS sequence"/>
</dbReference>
<organism evidence="3">
    <name type="scientific">Candidatus Berkiella aquae</name>
    <dbReference type="NCBI Taxonomy" id="295108"/>
    <lineage>
        <taxon>Bacteria</taxon>
        <taxon>Pseudomonadati</taxon>
        <taxon>Pseudomonadota</taxon>
        <taxon>Gammaproteobacteria</taxon>
        <taxon>Candidatus Berkiellales</taxon>
        <taxon>Candidatus Berkiellaceae</taxon>
        <taxon>Candidatus Berkiella</taxon>
    </lineage>
</organism>
<keyword evidence="5" id="KW-1185">Reference proteome</keyword>
<name>A0A0Q9YYT3_9GAMM</name>
<evidence type="ECO:0000259" key="2">
    <source>
        <dbReference type="PROSITE" id="PS50181"/>
    </source>
</evidence>
<dbReference type="AlphaFoldDB" id="A0A0Q9YYT3"/>
<evidence type="ECO:0000313" key="4">
    <source>
        <dbReference type="EMBL" id="MCS5710915.1"/>
    </source>
</evidence>
<proteinExistence type="predicted"/>
<dbReference type="EMBL" id="LKAJ02000001">
    <property type="protein sequence ID" value="MCS5710915.1"/>
    <property type="molecule type" value="Genomic_DNA"/>
</dbReference>
<evidence type="ECO:0000313" key="5">
    <source>
        <dbReference type="Proteomes" id="UP000051497"/>
    </source>
</evidence>
<evidence type="ECO:0000313" key="3">
    <source>
        <dbReference type="EMBL" id="KRG21347.1"/>
    </source>
</evidence>
<accession>A0A0Q9YYT3</accession>
<evidence type="ECO:0000256" key="1">
    <source>
        <dbReference type="SAM" id="MobiDB-lite"/>
    </source>
</evidence>
<dbReference type="PROSITE" id="PS50181">
    <property type="entry name" value="FBOX"/>
    <property type="match status" value="1"/>
</dbReference>
<dbReference type="RefSeq" id="WP_075066151.1">
    <property type="nucleotide sequence ID" value="NZ_LKAJ02000001.1"/>
</dbReference>
<dbReference type="EMBL" id="LKAJ01000005">
    <property type="protein sequence ID" value="KRG21347.1"/>
    <property type="molecule type" value="Genomic_DNA"/>
</dbReference>
<reference evidence="4" key="3">
    <citation type="submission" date="2021-06" db="EMBL/GenBank/DDBJ databases">
        <title>Genomic Description and Analysis of Intracellular Bacteria, Candidatus Berkiella cookevillensis and Candidatus Berkiella aquae.</title>
        <authorList>
            <person name="Kidane D.T."/>
            <person name="Mehari Y.T."/>
            <person name="Rice F.C."/>
            <person name="Arivett B.A."/>
            <person name="Farone A.L."/>
            <person name="Berk S.G."/>
            <person name="Farone M.B."/>
        </authorList>
    </citation>
    <scope>NUCLEOTIDE SEQUENCE</scope>
    <source>
        <strain evidence="4">HT99</strain>
    </source>
</reference>
<protein>
    <recommendedName>
        <fullName evidence="2">F-box domain-containing protein</fullName>
    </recommendedName>
</protein>
<gene>
    <name evidence="4" type="ORF">HT99x_005695</name>
    <name evidence="3" type="ORF">HT99x_01523</name>
</gene>
<feature type="domain" description="F-box" evidence="2">
    <location>
        <begin position="32"/>
        <end position="84"/>
    </location>
</feature>
<comment type="caution">
    <text evidence="3">The sequence shown here is derived from an EMBL/GenBank/DDBJ whole genome shotgun (WGS) entry which is preliminary data.</text>
</comment>
<sequence length="520" mass="59302">MQNGPNRYDQPPPNKRAKFHEEPEENLDPSPLTQFNNIPIERLLHIVNYLPAYQRFGLRRVSLISRQFQSMPSQISFAELYQSCLKDPEGVPYLLSHPTCLAHFTTTQLLELVSCNLTLATKILVLLSQAPFMRSTYFSIVGLNLDVAKMILLHYEDYGFETIDELTLFEILAQMHEEIALKLLTIHLPNLNFLAYQIVNIAFYHETAAELVLNTQALFDQLADDDIACLVCQHERLAIHVLNTPELNDRMGIFELSILGSKHLSVAKRILQEQGERFQEPDLIELCSHNPLIAAEIIHDPLIVEKLSEGCVVFMASLSEPLALSVVSHPTLSQRLSAQSLVNLAMPYPSVAKEIQKAPQLHEKLTALQQLMLLCQSPMLCNKLADPAINQDLTGSDFVALSQYSLPAMRMILSTPELYLKLNANNLMEMGSKNQEMFLMIQQNPLLWDRLDTEHLLDFHHQYPGLHETLMKNDKVNEINRVELKCEHQLREGVHQIAKALYVPNENKVCARTRPVPRRR</sequence>
<reference evidence="3" key="1">
    <citation type="submission" date="2015-09" db="EMBL/GenBank/DDBJ databases">
        <title>Draft Genome Sequences of Two Novel Amoeba-resistant Intranuclear Bacteria, Candidatus Berkiella cookevillensis and Candidatus Berkiella aquae.</title>
        <authorList>
            <person name="Mehari Y.T."/>
            <person name="Arivett B.A."/>
            <person name="Farone A.L."/>
            <person name="Gunderson J.H."/>
            <person name="Farone M.B."/>
        </authorList>
    </citation>
    <scope>NUCLEOTIDE SEQUENCE [LARGE SCALE GENOMIC DNA]</scope>
    <source>
        <strain evidence="3">HT99</strain>
    </source>
</reference>
<feature type="region of interest" description="Disordered" evidence="1">
    <location>
        <begin position="1"/>
        <end position="32"/>
    </location>
</feature>
<dbReference type="OrthoDB" id="5662076at2"/>